<comment type="caution">
    <text evidence="3">The sequence shown here is derived from an EMBL/GenBank/DDBJ whole genome shotgun (WGS) entry which is preliminary data.</text>
</comment>
<reference evidence="3" key="1">
    <citation type="submission" date="2022-01" db="EMBL/GenBank/DDBJ databases">
        <title>Novel bile acid biosynthetic pathways are enriched in the microbiome of centenarians.</title>
        <authorList>
            <person name="Sato Y."/>
            <person name="Atarashi K."/>
            <person name="Plichta R.D."/>
            <person name="Arai Y."/>
            <person name="Sasajima S."/>
            <person name="Kearney M.S."/>
            <person name="Suda W."/>
            <person name="Takeshita K."/>
            <person name="Sasaki T."/>
            <person name="Okamoto S."/>
            <person name="Skelly N.A."/>
            <person name="Okamura Y."/>
            <person name="Vlamakis H."/>
            <person name="Li Y."/>
            <person name="Tanoue T."/>
            <person name="Takei H."/>
            <person name="Nittono H."/>
            <person name="Narushima S."/>
            <person name="Irie J."/>
            <person name="Itoh H."/>
            <person name="Moriya K."/>
            <person name="Sugiura Y."/>
            <person name="Suematsu M."/>
            <person name="Moritoki N."/>
            <person name="Shibata S."/>
            <person name="Littman R.D."/>
            <person name="Fischbach A.M."/>
            <person name="Uwamino Y."/>
            <person name="Inoue T."/>
            <person name="Honda A."/>
            <person name="Hattori M."/>
            <person name="Murai T."/>
            <person name="Xavier J.R."/>
            <person name="Hirose N."/>
            <person name="Honda K."/>
        </authorList>
    </citation>
    <scope>NUCLEOTIDE SEQUENCE</scope>
    <source>
        <strain evidence="3">CE91-St55</strain>
    </source>
</reference>
<evidence type="ECO:0000313" key="4">
    <source>
        <dbReference type="Proteomes" id="UP001055091"/>
    </source>
</evidence>
<evidence type="ECO:0000256" key="1">
    <source>
        <dbReference type="ARBA" id="ARBA00009129"/>
    </source>
</evidence>
<gene>
    <name evidence="3" type="ORF">CE91St55_60210</name>
</gene>
<comment type="similarity">
    <text evidence="1">Belongs to the UPF0337 (CsbD) family.</text>
</comment>
<proteinExistence type="inferred from homology"/>
<dbReference type="EMBL" id="BQNJ01000002">
    <property type="protein sequence ID" value="GKH04040.1"/>
    <property type="molecule type" value="Genomic_DNA"/>
</dbReference>
<dbReference type="SUPFAM" id="SSF69047">
    <property type="entry name" value="Hypothetical protein YjbJ"/>
    <property type="match status" value="1"/>
</dbReference>
<dbReference type="Gene3D" id="1.10.1470.10">
    <property type="entry name" value="YjbJ"/>
    <property type="match status" value="1"/>
</dbReference>
<accession>A0AA37JM07</accession>
<sequence length="65" mass="7061">MEDKGFTDQLKGKAKEFVGDLTGDTATKAEGLLDQAVGKTKKVVSDVTDMIEEVAEKTTEKLDKK</sequence>
<dbReference type="Pfam" id="PF05532">
    <property type="entry name" value="CsbD"/>
    <property type="match status" value="1"/>
</dbReference>
<protein>
    <recommendedName>
        <fullName evidence="2">CsbD-like domain-containing protein</fullName>
    </recommendedName>
</protein>
<dbReference type="AlphaFoldDB" id="A0AA37JM07"/>
<name>A0AA37JM07_9FIRM</name>
<dbReference type="InterPro" id="IPR036629">
    <property type="entry name" value="YjbJ_sf"/>
</dbReference>
<organism evidence="3 4">
    <name type="scientific">Hungatella hathewayi</name>
    <dbReference type="NCBI Taxonomy" id="154046"/>
    <lineage>
        <taxon>Bacteria</taxon>
        <taxon>Bacillati</taxon>
        <taxon>Bacillota</taxon>
        <taxon>Clostridia</taxon>
        <taxon>Lachnospirales</taxon>
        <taxon>Lachnospiraceae</taxon>
        <taxon>Hungatella</taxon>
    </lineage>
</organism>
<feature type="domain" description="CsbD-like" evidence="2">
    <location>
        <begin position="4"/>
        <end position="52"/>
    </location>
</feature>
<dbReference type="Proteomes" id="UP001055091">
    <property type="component" value="Unassembled WGS sequence"/>
</dbReference>
<dbReference type="InterPro" id="IPR008462">
    <property type="entry name" value="CsbD"/>
</dbReference>
<evidence type="ECO:0000313" key="3">
    <source>
        <dbReference type="EMBL" id="GKH04040.1"/>
    </source>
</evidence>
<dbReference type="RefSeq" id="WP_148511127.1">
    <property type="nucleotide sequence ID" value="NZ_BQNJ01000002.1"/>
</dbReference>
<evidence type="ECO:0000259" key="2">
    <source>
        <dbReference type="Pfam" id="PF05532"/>
    </source>
</evidence>